<reference evidence="10" key="3">
    <citation type="submission" date="2025-09" db="UniProtKB">
        <authorList>
            <consortium name="Ensembl"/>
        </authorList>
    </citation>
    <scope>IDENTIFICATION</scope>
</reference>
<dbReference type="InParanoid" id="A0A2R8MF53"/>
<dbReference type="InterPro" id="IPR007822">
    <property type="entry name" value="LANC-like"/>
</dbReference>
<feature type="transmembrane region" description="Helical" evidence="8">
    <location>
        <begin position="636"/>
        <end position="659"/>
    </location>
</feature>
<feature type="transmembrane region" description="Helical" evidence="8">
    <location>
        <begin position="556"/>
        <end position="584"/>
    </location>
</feature>
<dbReference type="GO" id="GO:0046872">
    <property type="term" value="F:metal ion binding"/>
    <property type="evidence" value="ECO:0007669"/>
    <property type="project" value="UniProtKB-KW"/>
</dbReference>
<feature type="compositionally biased region" description="Low complexity" evidence="9">
    <location>
        <begin position="709"/>
        <end position="719"/>
    </location>
</feature>
<dbReference type="Gene3D" id="1.50.10.10">
    <property type="match status" value="1"/>
</dbReference>
<feature type="transmembrane region" description="Helical" evidence="8">
    <location>
        <begin position="604"/>
        <end position="624"/>
    </location>
</feature>
<evidence type="ECO:0000256" key="7">
    <source>
        <dbReference type="PIRSR" id="PIRSR607822-1"/>
    </source>
</evidence>
<evidence type="ECO:0000256" key="2">
    <source>
        <dbReference type="ARBA" id="ARBA00007179"/>
    </source>
</evidence>
<evidence type="ECO:0000256" key="5">
    <source>
        <dbReference type="ARBA" id="ARBA00022989"/>
    </source>
</evidence>
<dbReference type="GeneTree" id="ENSGT00390000003231"/>
<keyword evidence="7" id="KW-0479">Metal-binding</keyword>
<dbReference type="Bgee" id="ENSCJAG00000005150">
    <property type="expression patterns" value="Expressed in cerebellum and 6 other cell types or tissues"/>
</dbReference>
<dbReference type="PANTHER" id="PTHR14297:SF8">
    <property type="entry name" value="ENDOPLASMIC RETICULUM MEMBRANE ADAPTER PROTEIN XK"/>
    <property type="match status" value="1"/>
</dbReference>
<reference evidence="10" key="2">
    <citation type="submission" date="2025-08" db="UniProtKB">
        <authorList>
            <consortium name="Ensembl"/>
        </authorList>
    </citation>
    <scope>IDENTIFICATION</scope>
</reference>
<dbReference type="Proteomes" id="UP000008225">
    <property type="component" value="Chromosome X"/>
</dbReference>
<sequence length="730" mass="82211">MDSKRCFANRFDDYQGSLLAGQCEEAVAPLVTATIERILQELPPLGGGAEARGATAAASGCQGGLYGGVAGVAYMLYHVSQSPLFATARERYLRSAKRLIDACARAEEWGEPDADTRAAFLLGGAGVYAVATLVYHALGRSDYVQPLGKFRALCAVCAPVSFLECGSDELFVGRAGYLCAALVLKQKLAQEVLTPAQIKSICQAILDSGKQYAIKKRKPFPLMYSYYGTEYLGAAHGLSSILQMLLSYHEHLKPSDRELVWQSVDFLMEQEQNCNWPPELGETIERENELVHWCHGAPGIAYLFAKAYLVSKKPQYLDTCIRCGELTWQKGLLKKGPGICHGVAGSAYVFLLLYRLTGNSKYIYRAQRCFEVFCIYFQSSNNEEPYVSITKKRQMPKNGLSEEIEKEVGQAEGKLITHRSAFSRASVIQAFLGSAPQLTLQLYISIIQQDVTVGRSLLMTISLLSIVYGALRCNILAIKIKYDEYEVKVKPLAYVCIFLWRSFEIATRVVVLVLFTSILKTWVVVIILINFFSFFLYPWILFWYSGSPFPENIEKALSRVGTTIVLCFLTLLYTGINMFCWSAVQLKIDSPDLISKSHNWYQLLVYYMMRFIENAILLLLWYLFKTDIYMYVCAPLLVLQLLIAYCTAILFMLVFYQFFHPCKKLFSTSVVEGFQRWVRCFCWACRQQKSCEPIGKADLQSSRDRDETPSSSKTSPEPSQLMNAEDLCSA</sequence>
<dbReference type="PANTHER" id="PTHR14297">
    <property type="entry name" value="MEMBRANE TRANSPORT PROTEIN XK FAMILY MEMBER"/>
    <property type="match status" value="1"/>
</dbReference>
<dbReference type="GO" id="GO:0005975">
    <property type="term" value="P:carbohydrate metabolic process"/>
    <property type="evidence" value="ECO:0007669"/>
    <property type="project" value="InterPro"/>
</dbReference>
<dbReference type="Pfam" id="PF09815">
    <property type="entry name" value="XK-related"/>
    <property type="match status" value="1"/>
</dbReference>
<evidence type="ECO:0000256" key="6">
    <source>
        <dbReference type="ARBA" id="ARBA00023136"/>
    </source>
</evidence>
<dbReference type="InterPro" id="IPR051773">
    <property type="entry name" value="XK-related_adapter"/>
</dbReference>
<dbReference type="SMART" id="SM01260">
    <property type="entry name" value="LANC_like"/>
    <property type="match status" value="1"/>
</dbReference>
<keyword evidence="11" id="KW-1185">Reference proteome</keyword>
<evidence type="ECO:0000256" key="8">
    <source>
        <dbReference type="RuleBase" id="RU910716"/>
    </source>
</evidence>
<feature type="transmembrane region" description="Helical" evidence="8">
    <location>
        <begin position="521"/>
        <end position="544"/>
    </location>
</feature>
<protein>
    <recommendedName>
        <fullName evidence="8">XK-related protein</fullName>
    </recommendedName>
</protein>
<dbReference type="GO" id="GO:0031179">
    <property type="term" value="P:peptide modification"/>
    <property type="evidence" value="ECO:0007669"/>
    <property type="project" value="InterPro"/>
</dbReference>
<keyword evidence="4 8" id="KW-0812">Transmembrane</keyword>
<evidence type="ECO:0000313" key="11">
    <source>
        <dbReference type="Proteomes" id="UP000008225"/>
    </source>
</evidence>
<feature type="region of interest" description="Disordered" evidence="9">
    <location>
        <begin position="696"/>
        <end position="730"/>
    </location>
</feature>
<evidence type="ECO:0000256" key="4">
    <source>
        <dbReference type="ARBA" id="ARBA00022692"/>
    </source>
</evidence>
<name>A0A2R8MF53_CALJA</name>
<dbReference type="FunFam" id="1.50.10.10:FF:000012">
    <property type="entry name" value="LanC-like protein 3"/>
    <property type="match status" value="1"/>
</dbReference>
<feature type="transmembrane region" description="Helical" evidence="8">
    <location>
        <begin position="453"/>
        <end position="471"/>
    </location>
</feature>
<comment type="subcellular location">
    <subcellularLocation>
        <location evidence="1 8">Membrane</location>
        <topology evidence="1 8">Multi-pass membrane protein</topology>
    </subcellularLocation>
</comment>
<keyword evidence="5 8" id="KW-1133">Transmembrane helix</keyword>
<dbReference type="InterPro" id="IPR012341">
    <property type="entry name" value="6hp_glycosidase-like_sf"/>
</dbReference>
<evidence type="ECO:0000256" key="9">
    <source>
        <dbReference type="SAM" id="MobiDB-lite"/>
    </source>
</evidence>
<dbReference type="CDD" id="cd04794">
    <property type="entry name" value="euk_LANCL"/>
    <property type="match status" value="1"/>
</dbReference>
<gene>
    <name evidence="10" type="primary">XK</name>
</gene>
<feature type="binding site" evidence="7">
    <location>
        <position position="294"/>
    </location>
    <ligand>
        <name>Zn(2+)</name>
        <dbReference type="ChEBI" id="CHEBI:29105"/>
    </ligand>
</feature>
<feature type="transmembrane region" description="Helical" evidence="8">
    <location>
        <begin position="492"/>
        <end position="515"/>
    </location>
</feature>
<proteinExistence type="inferred from homology"/>
<evidence type="ECO:0000256" key="1">
    <source>
        <dbReference type="ARBA" id="ARBA00004141"/>
    </source>
</evidence>
<feature type="binding site" evidence="7">
    <location>
        <position position="341"/>
    </location>
    <ligand>
        <name>Zn(2+)</name>
        <dbReference type="ChEBI" id="CHEBI:29105"/>
    </ligand>
</feature>
<evidence type="ECO:0000256" key="3">
    <source>
        <dbReference type="ARBA" id="ARBA00008789"/>
    </source>
</evidence>
<dbReference type="InterPro" id="IPR020464">
    <property type="entry name" value="LanC-like_prot_euk"/>
</dbReference>
<dbReference type="Ensembl" id="ENSCJAT00000085148.3">
    <property type="protein sequence ID" value="ENSCJAP00000058571.3"/>
    <property type="gene ID" value="ENSCJAG00000005150.5"/>
</dbReference>
<dbReference type="PRINTS" id="PR01951">
    <property type="entry name" value="LANCEUKARYTE"/>
</dbReference>
<accession>A0A2R8MF53</accession>
<reference evidence="10" key="1">
    <citation type="submission" date="2009-03" db="EMBL/GenBank/DDBJ databases">
        <authorList>
            <person name="Warren W."/>
            <person name="Ye L."/>
            <person name="Minx P."/>
            <person name="Worley K."/>
            <person name="Gibbs R."/>
            <person name="Wilson R.K."/>
        </authorList>
    </citation>
    <scope>NUCLEOTIDE SEQUENCE [LARGE SCALE GENOMIC DNA]</scope>
</reference>
<dbReference type="PRINTS" id="PR01950">
    <property type="entry name" value="LANCSUPER"/>
</dbReference>
<evidence type="ECO:0000313" key="10">
    <source>
        <dbReference type="Ensembl" id="ENSCJAP00000058571.3"/>
    </source>
</evidence>
<keyword evidence="7" id="KW-0862">Zinc</keyword>
<keyword evidence="6 8" id="KW-0472">Membrane</keyword>
<comment type="similarity">
    <text evidence="3 8">Belongs to the XK family.</text>
</comment>
<dbReference type="AlphaFoldDB" id="A0A2R8MF53"/>
<dbReference type="SUPFAM" id="SSF158745">
    <property type="entry name" value="LanC-like"/>
    <property type="match status" value="1"/>
</dbReference>
<feature type="binding site" evidence="7">
    <location>
        <position position="340"/>
    </location>
    <ligand>
        <name>Zn(2+)</name>
        <dbReference type="ChEBI" id="CHEBI:29105"/>
    </ligand>
</feature>
<comment type="similarity">
    <text evidence="2">Belongs to the LanC-like protein family.</text>
</comment>
<dbReference type="InterPro" id="IPR018629">
    <property type="entry name" value="XK-rel"/>
</dbReference>
<dbReference type="GO" id="GO:0005886">
    <property type="term" value="C:plasma membrane"/>
    <property type="evidence" value="ECO:0007669"/>
    <property type="project" value="UniProtKB-ARBA"/>
</dbReference>
<organism evidence="10 11">
    <name type="scientific">Callithrix jacchus</name>
    <name type="common">White-tufted-ear marmoset</name>
    <name type="synonym">Simia Jacchus</name>
    <dbReference type="NCBI Taxonomy" id="9483"/>
    <lineage>
        <taxon>Eukaryota</taxon>
        <taxon>Metazoa</taxon>
        <taxon>Chordata</taxon>
        <taxon>Craniata</taxon>
        <taxon>Vertebrata</taxon>
        <taxon>Euteleostomi</taxon>
        <taxon>Mammalia</taxon>
        <taxon>Eutheria</taxon>
        <taxon>Euarchontoglires</taxon>
        <taxon>Primates</taxon>
        <taxon>Haplorrhini</taxon>
        <taxon>Platyrrhini</taxon>
        <taxon>Cebidae</taxon>
        <taxon>Callitrichinae</taxon>
        <taxon>Callithrix</taxon>
        <taxon>Callithrix</taxon>
    </lineage>
</organism>